<organism evidence="3 4">
    <name type="scientific">Evansella vedderi</name>
    <dbReference type="NCBI Taxonomy" id="38282"/>
    <lineage>
        <taxon>Bacteria</taxon>
        <taxon>Bacillati</taxon>
        <taxon>Bacillota</taxon>
        <taxon>Bacilli</taxon>
        <taxon>Bacillales</taxon>
        <taxon>Bacillaceae</taxon>
        <taxon>Evansella</taxon>
    </lineage>
</organism>
<name>A0ABT9ZVN0_9BACI</name>
<proteinExistence type="predicted"/>
<dbReference type="RefSeq" id="WP_307326240.1">
    <property type="nucleotide sequence ID" value="NZ_JAUSUG010000010.1"/>
</dbReference>
<dbReference type="EMBL" id="JAUSUG010000010">
    <property type="protein sequence ID" value="MDQ0255301.1"/>
    <property type="molecule type" value="Genomic_DNA"/>
</dbReference>
<keyword evidence="2" id="KW-0732">Signal</keyword>
<comment type="caution">
    <text evidence="3">The sequence shown here is derived from an EMBL/GenBank/DDBJ whole genome shotgun (WGS) entry which is preliminary data.</text>
</comment>
<evidence type="ECO:0008006" key="5">
    <source>
        <dbReference type="Google" id="ProtNLM"/>
    </source>
</evidence>
<evidence type="ECO:0000313" key="3">
    <source>
        <dbReference type="EMBL" id="MDQ0255301.1"/>
    </source>
</evidence>
<sequence>MKNRLTLFIIVLTVNSILFGCAASESSIVQEVGTPIENDLETESTELDQMIDRLLTTEGLVPLGEVPVPEDNPMTEEVLELG</sequence>
<dbReference type="Proteomes" id="UP001230005">
    <property type="component" value="Unassembled WGS sequence"/>
</dbReference>
<evidence type="ECO:0000256" key="1">
    <source>
        <dbReference type="SAM" id="MobiDB-lite"/>
    </source>
</evidence>
<accession>A0ABT9ZVN0</accession>
<reference evidence="3 4" key="1">
    <citation type="submission" date="2023-07" db="EMBL/GenBank/DDBJ databases">
        <title>Genomic Encyclopedia of Type Strains, Phase IV (KMG-IV): sequencing the most valuable type-strain genomes for metagenomic binning, comparative biology and taxonomic classification.</title>
        <authorList>
            <person name="Goeker M."/>
        </authorList>
    </citation>
    <scope>NUCLEOTIDE SEQUENCE [LARGE SCALE GENOMIC DNA]</scope>
    <source>
        <strain evidence="3 4">DSM 9768</strain>
    </source>
</reference>
<keyword evidence="4" id="KW-1185">Reference proteome</keyword>
<feature type="region of interest" description="Disordered" evidence="1">
    <location>
        <begin position="63"/>
        <end position="82"/>
    </location>
</feature>
<feature type="chain" id="PRO_5046628035" description="Secreted protein" evidence="2">
    <location>
        <begin position="23"/>
        <end position="82"/>
    </location>
</feature>
<evidence type="ECO:0000256" key="2">
    <source>
        <dbReference type="SAM" id="SignalP"/>
    </source>
</evidence>
<evidence type="ECO:0000313" key="4">
    <source>
        <dbReference type="Proteomes" id="UP001230005"/>
    </source>
</evidence>
<gene>
    <name evidence="3" type="ORF">J2S74_002683</name>
</gene>
<protein>
    <recommendedName>
        <fullName evidence="5">Secreted protein</fullName>
    </recommendedName>
</protein>
<dbReference type="PROSITE" id="PS51257">
    <property type="entry name" value="PROKAR_LIPOPROTEIN"/>
    <property type="match status" value="1"/>
</dbReference>
<feature type="compositionally biased region" description="Acidic residues" evidence="1">
    <location>
        <begin position="73"/>
        <end position="82"/>
    </location>
</feature>
<feature type="signal peptide" evidence="2">
    <location>
        <begin position="1"/>
        <end position="22"/>
    </location>
</feature>